<protein>
    <recommendedName>
        <fullName evidence="4">Secreted protein</fullName>
    </recommendedName>
</protein>
<keyword evidence="3" id="KW-1185">Reference proteome</keyword>
<reference evidence="2 3" key="1">
    <citation type="submission" date="2024-07" db="EMBL/GenBank/DDBJ databases">
        <title>Section-level genome sequencing and comparative genomics of Aspergillus sections Usti and Cavernicolus.</title>
        <authorList>
            <consortium name="Lawrence Berkeley National Laboratory"/>
            <person name="Nybo J.L."/>
            <person name="Vesth T.C."/>
            <person name="Theobald S."/>
            <person name="Frisvad J.C."/>
            <person name="Larsen T.O."/>
            <person name="Kjaerboelling I."/>
            <person name="Rothschild-Mancinelli K."/>
            <person name="Lyhne E.K."/>
            <person name="Kogle M.E."/>
            <person name="Barry K."/>
            <person name="Clum A."/>
            <person name="Na H."/>
            <person name="Ledsgaard L."/>
            <person name="Lin J."/>
            <person name="Lipzen A."/>
            <person name="Kuo A."/>
            <person name="Riley R."/>
            <person name="Mondo S."/>
            <person name="Labutti K."/>
            <person name="Haridas S."/>
            <person name="Pangalinan J."/>
            <person name="Salamov A.A."/>
            <person name="Simmons B.A."/>
            <person name="Magnuson J.K."/>
            <person name="Chen J."/>
            <person name="Drula E."/>
            <person name="Henrissat B."/>
            <person name="Wiebenga A."/>
            <person name="Lubbers R.J."/>
            <person name="Gomes A.C."/>
            <person name="Makela M.R."/>
            <person name="Stajich J."/>
            <person name="Grigoriev I.V."/>
            <person name="Mortensen U.H."/>
            <person name="De Vries R.P."/>
            <person name="Baker S.E."/>
            <person name="Andersen M.R."/>
        </authorList>
    </citation>
    <scope>NUCLEOTIDE SEQUENCE [LARGE SCALE GENOMIC DNA]</scope>
    <source>
        <strain evidence="2 3">CBS 588.65</strain>
    </source>
</reference>
<dbReference type="EMBL" id="JBFXLT010000077">
    <property type="protein sequence ID" value="KAL2810099.1"/>
    <property type="molecule type" value="Genomic_DNA"/>
</dbReference>
<proteinExistence type="predicted"/>
<keyword evidence="1" id="KW-0732">Signal</keyword>
<evidence type="ECO:0000313" key="3">
    <source>
        <dbReference type="Proteomes" id="UP001610334"/>
    </source>
</evidence>
<gene>
    <name evidence="2" type="ORF">BJX63DRAFT_403197</name>
</gene>
<evidence type="ECO:0000313" key="2">
    <source>
        <dbReference type="EMBL" id="KAL2810099.1"/>
    </source>
</evidence>
<sequence length="70" mass="7955">MVTWLFVLFALRLECDALQPQIMRESALLAWAMYYACCLSLKSFDFSAQAPPCCIYPCGNIRRNGRENGS</sequence>
<dbReference type="Proteomes" id="UP001610334">
    <property type="component" value="Unassembled WGS sequence"/>
</dbReference>
<accession>A0ABR4H3S6</accession>
<name>A0ABR4H3S6_9EURO</name>
<organism evidence="2 3">
    <name type="scientific">Aspergillus granulosus</name>
    <dbReference type="NCBI Taxonomy" id="176169"/>
    <lineage>
        <taxon>Eukaryota</taxon>
        <taxon>Fungi</taxon>
        <taxon>Dikarya</taxon>
        <taxon>Ascomycota</taxon>
        <taxon>Pezizomycotina</taxon>
        <taxon>Eurotiomycetes</taxon>
        <taxon>Eurotiomycetidae</taxon>
        <taxon>Eurotiales</taxon>
        <taxon>Aspergillaceae</taxon>
        <taxon>Aspergillus</taxon>
        <taxon>Aspergillus subgen. Nidulantes</taxon>
    </lineage>
</organism>
<feature type="signal peptide" evidence="1">
    <location>
        <begin position="1"/>
        <end position="17"/>
    </location>
</feature>
<evidence type="ECO:0008006" key="4">
    <source>
        <dbReference type="Google" id="ProtNLM"/>
    </source>
</evidence>
<feature type="chain" id="PRO_5046696065" description="Secreted protein" evidence="1">
    <location>
        <begin position="18"/>
        <end position="70"/>
    </location>
</feature>
<evidence type="ECO:0000256" key="1">
    <source>
        <dbReference type="SAM" id="SignalP"/>
    </source>
</evidence>
<comment type="caution">
    <text evidence="2">The sequence shown here is derived from an EMBL/GenBank/DDBJ whole genome shotgun (WGS) entry which is preliminary data.</text>
</comment>